<dbReference type="AlphaFoldDB" id="A0A0F9IMY1"/>
<evidence type="ECO:0000256" key="1">
    <source>
        <dbReference type="SAM" id="Phobius"/>
    </source>
</evidence>
<accession>A0A0F9IMY1</accession>
<keyword evidence="1" id="KW-1133">Transmembrane helix</keyword>
<sequence>MRGELYTQVFNLWLAVSFLVMVLIPKQHTLLKHDNKKLRILIKFDELTRNPSNL</sequence>
<feature type="transmembrane region" description="Helical" evidence="1">
    <location>
        <begin position="6"/>
        <end position="24"/>
    </location>
</feature>
<proteinExistence type="predicted"/>
<keyword evidence="1" id="KW-0472">Membrane</keyword>
<evidence type="ECO:0000313" key="2">
    <source>
        <dbReference type="EMBL" id="KKM21159.1"/>
    </source>
</evidence>
<dbReference type="EMBL" id="LAZR01013611">
    <property type="protein sequence ID" value="KKM21159.1"/>
    <property type="molecule type" value="Genomic_DNA"/>
</dbReference>
<comment type="caution">
    <text evidence="2">The sequence shown here is derived from an EMBL/GenBank/DDBJ whole genome shotgun (WGS) entry which is preliminary data.</text>
</comment>
<protein>
    <submittedName>
        <fullName evidence="2">Uncharacterized protein</fullName>
    </submittedName>
</protein>
<organism evidence="2">
    <name type="scientific">marine sediment metagenome</name>
    <dbReference type="NCBI Taxonomy" id="412755"/>
    <lineage>
        <taxon>unclassified sequences</taxon>
        <taxon>metagenomes</taxon>
        <taxon>ecological metagenomes</taxon>
    </lineage>
</organism>
<reference evidence="2" key="1">
    <citation type="journal article" date="2015" name="Nature">
        <title>Complex archaea that bridge the gap between prokaryotes and eukaryotes.</title>
        <authorList>
            <person name="Spang A."/>
            <person name="Saw J.H."/>
            <person name="Jorgensen S.L."/>
            <person name="Zaremba-Niedzwiedzka K."/>
            <person name="Martijn J."/>
            <person name="Lind A.E."/>
            <person name="van Eijk R."/>
            <person name="Schleper C."/>
            <person name="Guy L."/>
            <person name="Ettema T.J."/>
        </authorList>
    </citation>
    <scope>NUCLEOTIDE SEQUENCE</scope>
</reference>
<name>A0A0F9IMY1_9ZZZZ</name>
<gene>
    <name evidence="2" type="ORF">LCGC14_1638240</name>
</gene>
<keyword evidence="1" id="KW-0812">Transmembrane</keyword>